<organism evidence="1 2">
    <name type="scientific">Candidatus Magnetobacterium bavaricum</name>
    <dbReference type="NCBI Taxonomy" id="29290"/>
    <lineage>
        <taxon>Bacteria</taxon>
        <taxon>Pseudomonadati</taxon>
        <taxon>Nitrospirota</taxon>
        <taxon>Thermodesulfovibrionia</taxon>
        <taxon>Thermodesulfovibrionales</taxon>
        <taxon>Candidatus Magnetobacteriaceae</taxon>
        <taxon>Candidatus Magnetobacterium</taxon>
    </lineage>
</organism>
<dbReference type="AlphaFoldDB" id="A0A0F3GUP8"/>
<dbReference type="EMBL" id="LACI01000923">
    <property type="protein sequence ID" value="KJU85660.1"/>
    <property type="molecule type" value="Genomic_DNA"/>
</dbReference>
<dbReference type="Proteomes" id="UP000033423">
    <property type="component" value="Unassembled WGS sequence"/>
</dbReference>
<keyword evidence="2" id="KW-1185">Reference proteome</keyword>
<name>A0A0F3GUP8_9BACT</name>
<protein>
    <submittedName>
        <fullName evidence="1">Uncharacterized protein</fullName>
    </submittedName>
</protein>
<comment type="caution">
    <text evidence="1">The sequence shown here is derived from an EMBL/GenBank/DDBJ whole genome shotgun (WGS) entry which is preliminary data.</text>
</comment>
<evidence type="ECO:0000313" key="1">
    <source>
        <dbReference type="EMBL" id="KJU85660.1"/>
    </source>
</evidence>
<reference evidence="1 2" key="1">
    <citation type="submission" date="2015-02" db="EMBL/GenBank/DDBJ databases">
        <title>Single-cell genomics of uncultivated deep-branching MTB reveals a conserved set of magnetosome genes.</title>
        <authorList>
            <person name="Kolinko S."/>
            <person name="Richter M."/>
            <person name="Glockner F.O."/>
            <person name="Brachmann A."/>
            <person name="Schuler D."/>
        </authorList>
    </citation>
    <scope>NUCLEOTIDE SEQUENCE [LARGE SCALE GENOMIC DNA]</scope>
    <source>
        <strain evidence="1">TM-1</strain>
    </source>
</reference>
<accession>A0A0F3GUP8</accession>
<evidence type="ECO:0000313" key="2">
    <source>
        <dbReference type="Proteomes" id="UP000033423"/>
    </source>
</evidence>
<proteinExistence type="predicted"/>
<gene>
    <name evidence="1" type="ORF">MBAV_002146</name>
</gene>
<sequence length="325" mass="35205">MPRPSVKSVPVKSFKGLVNRRSAERLEPGDLTEAVNVVIDDGGQIRRRRGYRRLLACAGIHSIGGGSECILYRQGTGLYRFDMATGNGSLLRNGIATLHRMWYLPLLDRVYYSDGAVTGCVQNGIDRTWGLAPPSGVFAGSTSGNLKAGQGRPGAIKNRYHVCLTYQSVDGQVSGSSPTSHIDVPDGSGVVVAYPASTDPRVVAVNICMTTPNGSTLFHVATVNNASGTFTYRGSTTELYRSLATANCYPAPPGQLLEFYRGRVYVASGNVVYYSLPNSYELFRVGSDYLPFESDVTMLAAVDDGLYVRLQRCIFCKATSHRCRS</sequence>